<keyword evidence="2" id="KW-0560">Oxidoreductase</keyword>
<dbReference type="Pfam" id="PF17806">
    <property type="entry name" value="SO_alpha_A3"/>
    <property type="match status" value="1"/>
</dbReference>
<dbReference type="InterPro" id="IPR028896">
    <property type="entry name" value="GcvT/YgfZ/DmdA"/>
</dbReference>
<dbReference type="InterPro" id="IPR042204">
    <property type="entry name" value="2Fe-2S-bd_N"/>
</dbReference>
<feature type="region of interest" description="Disordered" evidence="3">
    <location>
        <begin position="1"/>
        <end position="25"/>
    </location>
</feature>
<dbReference type="Pfam" id="PF08669">
    <property type="entry name" value="GCV_T_C"/>
    <property type="match status" value="1"/>
</dbReference>
<accession>A0A0U1NI56</accession>
<dbReference type="GO" id="GO:0032259">
    <property type="term" value="P:methylation"/>
    <property type="evidence" value="ECO:0007669"/>
    <property type="project" value="UniProtKB-KW"/>
</dbReference>
<dbReference type="GO" id="GO:0046653">
    <property type="term" value="P:tetrahydrofolate metabolic process"/>
    <property type="evidence" value="ECO:0007669"/>
    <property type="project" value="InterPro"/>
</dbReference>
<keyword evidence="7" id="KW-0808">Transferase</keyword>
<dbReference type="Pfam" id="PF01571">
    <property type="entry name" value="GCV_T"/>
    <property type="match status" value="1"/>
</dbReference>
<evidence type="ECO:0000313" key="8">
    <source>
        <dbReference type="Proteomes" id="UP000048949"/>
    </source>
</evidence>
<evidence type="ECO:0000256" key="1">
    <source>
        <dbReference type="ARBA" id="ARBA00008609"/>
    </source>
</evidence>
<dbReference type="NCBIfam" id="TIGR01372">
    <property type="entry name" value="soxA"/>
    <property type="match status" value="1"/>
</dbReference>
<dbReference type="SUPFAM" id="SSF103025">
    <property type="entry name" value="Folate-binding domain"/>
    <property type="match status" value="1"/>
</dbReference>
<dbReference type="SUPFAM" id="SSF101790">
    <property type="entry name" value="Aminomethyltransferase beta-barrel domain"/>
    <property type="match status" value="1"/>
</dbReference>
<dbReference type="InterPro" id="IPR029043">
    <property type="entry name" value="GcvT/YgfZ_C"/>
</dbReference>
<evidence type="ECO:0000259" key="4">
    <source>
        <dbReference type="Pfam" id="PF01571"/>
    </source>
</evidence>
<dbReference type="OrthoDB" id="5287468at2"/>
<dbReference type="PANTHER" id="PTHR43757:SF2">
    <property type="entry name" value="AMINOMETHYLTRANSFERASE, MITOCHONDRIAL"/>
    <property type="match status" value="1"/>
</dbReference>
<dbReference type="AlphaFoldDB" id="A0A0U1NI56"/>
<dbReference type="EMBL" id="CVQV01000002">
    <property type="protein sequence ID" value="CRK74408.1"/>
    <property type="molecule type" value="Genomic_DNA"/>
</dbReference>
<dbReference type="InterPro" id="IPR036188">
    <property type="entry name" value="FAD/NAD-bd_sf"/>
</dbReference>
<dbReference type="Pfam" id="PF13510">
    <property type="entry name" value="Fer2_4"/>
    <property type="match status" value="1"/>
</dbReference>
<dbReference type="Gene3D" id="3.10.20.440">
    <property type="entry name" value="2Fe-2S iron-sulphur cluster binding domain, sarcosine oxidase, alpha subunit, N-terminal domain"/>
    <property type="match status" value="1"/>
</dbReference>
<gene>
    <name evidence="7" type="primary">gcvT_1</name>
    <name evidence="7" type="ORF">NIG5292_00438</name>
</gene>
<evidence type="ECO:0000256" key="3">
    <source>
        <dbReference type="SAM" id="MobiDB-lite"/>
    </source>
</evidence>
<dbReference type="GO" id="GO:0004047">
    <property type="term" value="F:aminomethyltransferase activity"/>
    <property type="evidence" value="ECO:0007669"/>
    <property type="project" value="UniProtKB-EC"/>
</dbReference>
<keyword evidence="8" id="KW-1185">Reference proteome</keyword>
<name>A0A0U1NI56_9RHOB</name>
<dbReference type="Pfam" id="PF13450">
    <property type="entry name" value="NAD_binding_8"/>
    <property type="match status" value="1"/>
</dbReference>
<dbReference type="PANTHER" id="PTHR43757">
    <property type="entry name" value="AMINOMETHYLTRANSFERASE"/>
    <property type="match status" value="1"/>
</dbReference>
<dbReference type="EC" id="2.1.2.10" evidence="7"/>
<dbReference type="Gene3D" id="3.30.1360.120">
    <property type="entry name" value="Probable tRNA modification gtpase trme, domain 1"/>
    <property type="match status" value="1"/>
</dbReference>
<comment type="similarity">
    <text evidence="1">Belongs to the GcvT family.</text>
</comment>
<feature type="domain" description="SoxA A3" evidence="6">
    <location>
        <begin position="511"/>
        <end position="595"/>
    </location>
</feature>
<dbReference type="STRING" id="282199.GCA_001049735_00438"/>
<dbReference type="GO" id="GO:0008168">
    <property type="term" value="F:methyltransferase activity"/>
    <property type="evidence" value="ECO:0007669"/>
    <property type="project" value="UniProtKB-KW"/>
</dbReference>
<protein>
    <submittedName>
        <fullName evidence="7">Aminomethyltransferase</fullName>
        <ecNumber evidence="7">2.1.2.10</ecNumber>
    </submittedName>
</protein>
<proteinExistence type="inferred from homology"/>
<dbReference type="InterPro" id="IPR027266">
    <property type="entry name" value="TrmE/GcvT-like"/>
</dbReference>
<dbReference type="InterPro" id="IPR013977">
    <property type="entry name" value="GcvT_C"/>
</dbReference>
<dbReference type="Proteomes" id="UP000048949">
    <property type="component" value="Unassembled WGS sequence"/>
</dbReference>
<organism evidence="7 8">
    <name type="scientific">Nereida ignava</name>
    <dbReference type="NCBI Taxonomy" id="282199"/>
    <lineage>
        <taxon>Bacteria</taxon>
        <taxon>Pseudomonadati</taxon>
        <taxon>Pseudomonadota</taxon>
        <taxon>Alphaproteobacteria</taxon>
        <taxon>Rhodobacterales</taxon>
        <taxon>Roseobacteraceae</taxon>
        <taxon>Nereida</taxon>
    </lineage>
</organism>
<evidence type="ECO:0000259" key="6">
    <source>
        <dbReference type="Pfam" id="PF17806"/>
    </source>
</evidence>
<dbReference type="RefSeq" id="WP_048597688.1">
    <property type="nucleotide sequence ID" value="NZ_CBFHGK010000006.1"/>
</dbReference>
<dbReference type="SUPFAM" id="SSF51971">
    <property type="entry name" value="Nucleotide-binding domain"/>
    <property type="match status" value="1"/>
</dbReference>
<evidence type="ECO:0000313" key="7">
    <source>
        <dbReference type="EMBL" id="CRK74408.1"/>
    </source>
</evidence>
<dbReference type="Gene3D" id="3.50.50.60">
    <property type="entry name" value="FAD/NAD(P)-binding domain"/>
    <property type="match status" value="1"/>
</dbReference>
<evidence type="ECO:0000259" key="5">
    <source>
        <dbReference type="Pfam" id="PF08669"/>
    </source>
</evidence>
<sequence length="996" mass="107538">MADHGTNHGTHHRTHGQINRLSGGQIDRNKPLSFTFDGKTFQGYHGDTLASALLANGVRLMGRSFKYHRPRGPLTAGSEEPNAIVALRSGAYQEPNTRATTAELFDGLEATSQNRWPSLAFDAMAINDRFSNFLTAGFYYKTFMWPAAFWEKIYEPIIRKAAGLGALTGSADPDVYDKGFRHCDLLVVGAGPSGLMAARTAAEAGFEVIIADEDFRFGGRLNSEHEFIGDQAGADWAASQVAHLGTFSNVRVMSRTTVIGTFDHGIYGAVERVTDHLRTSAEGQPRQILWRIYAKHTVLCAGATERPIAFNNNDRPGVMLAGAMRSYANRWGVSAARDAVIFTSNDDGHRTAADLHRQGVAIAAVVDTRADAPSAHEYAVIAGTTVTDTRGRLGLNAVQVTDATGHSRWLKAGSLGVSGGWNPNVHLTSHQGARPVWNDALNAFVPSPSLPPHMSVAGAAAGMLSTHGALHSGVDAACKALEIDPRTLPALPKADDRPVTQSAFWCVQGSERAWLDQQNDVTVKDVKLSHQEGFRAVEHLKRYTTLGMATDQGKTSNMGGLAVMAELTGQPIADVGTTMFRPPYTPTAIGVLAGRSRGKDFHPVRLTPSHYWAKERGAVFVEVGNWLRAQWFPIEGETHWRQSVDREVLATRSSVGVCDCTTLGKIDVQGTDAAVFLNKVYCNGFAKLAVGRTRYGLMLREDGIAMDDGTAARLAEDHFVVTTTTANAGKVYQHMEFVRQCLCPDLDVQLISTTESWAQYAIAGPNARALLQKVVDAEFDISNDAFPFMACGAITVCGGLRARLFRISFSGELAFELAVPARYGDAMMRRLMDEGEEFNVTPYGTEALGVMRIEKGHAAGNELNGTTTAQNLGLGRMVSKAKDSIGSKLSERVGLNTEDGLRLVGLRPLNPKDKITAGGHVMSAEGPVNAAHDQGYVTSAAYSPTLGNMIGLAFIKSGSERIGDRMRLVSPLTKTSVEVEVVSPHFVDPEGERQRA</sequence>
<dbReference type="PIRSF" id="PIRSF037980">
    <property type="entry name" value="SoxA"/>
    <property type="match status" value="1"/>
</dbReference>
<dbReference type="InterPro" id="IPR006277">
    <property type="entry name" value="Sarcosine_oxidase_asu"/>
</dbReference>
<feature type="domain" description="Aminomethyltransferase C-terminal" evidence="5">
    <location>
        <begin position="902"/>
        <end position="988"/>
    </location>
</feature>
<reference evidence="7 8" key="1">
    <citation type="submission" date="2015-04" db="EMBL/GenBank/DDBJ databases">
        <authorList>
            <person name="Syromyatnikov M.Y."/>
            <person name="Popov V.N."/>
        </authorList>
    </citation>
    <scope>NUCLEOTIDE SEQUENCE [LARGE SCALE GENOMIC DNA]</scope>
    <source>
        <strain evidence="7 8">CECT 5292</strain>
    </source>
</reference>
<dbReference type="InterPro" id="IPR041117">
    <property type="entry name" value="SoxA_A3"/>
</dbReference>
<dbReference type="PRINTS" id="PR00368">
    <property type="entry name" value="FADPNR"/>
</dbReference>
<feature type="domain" description="GCVT N-terminal" evidence="4">
    <location>
        <begin position="610"/>
        <end position="882"/>
    </location>
</feature>
<evidence type="ECO:0000256" key="2">
    <source>
        <dbReference type="ARBA" id="ARBA00023002"/>
    </source>
</evidence>
<dbReference type="InterPro" id="IPR006222">
    <property type="entry name" value="GCVT_N"/>
</dbReference>
<dbReference type="SUPFAM" id="SSF51905">
    <property type="entry name" value="FAD/NAD(P)-binding domain"/>
    <property type="match status" value="1"/>
</dbReference>
<keyword evidence="7" id="KW-0489">Methyltransferase</keyword>
<dbReference type="GO" id="GO:0008115">
    <property type="term" value="F:sarcosine oxidase activity"/>
    <property type="evidence" value="ECO:0007669"/>
    <property type="project" value="InterPro"/>
</dbReference>